<gene>
    <name evidence="2" type="ORF">IAC80_03345</name>
</gene>
<organism evidence="2 3">
    <name type="scientific">Candidatus Merdiplasma excrementigallinarum</name>
    <dbReference type="NCBI Taxonomy" id="2840864"/>
    <lineage>
        <taxon>Bacteria</taxon>
        <taxon>Bacillati</taxon>
        <taxon>Bacillota</taxon>
        <taxon>Clostridia</taxon>
        <taxon>Lachnospirales</taxon>
        <taxon>Lachnospiraceae</taxon>
        <taxon>Lachnospiraceae incertae sedis</taxon>
        <taxon>Candidatus Merdiplasma</taxon>
    </lineage>
</organism>
<dbReference type="SUPFAM" id="SSF53335">
    <property type="entry name" value="S-adenosyl-L-methionine-dependent methyltransferases"/>
    <property type="match status" value="1"/>
</dbReference>
<dbReference type="GO" id="GO:0030488">
    <property type="term" value="P:tRNA methylation"/>
    <property type="evidence" value="ECO:0007669"/>
    <property type="project" value="TreeGrafter"/>
</dbReference>
<dbReference type="AlphaFoldDB" id="A0A9D1NYU5"/>
<dbReference type="Gene3D" id="3.40.50.150">
    <property type="entry name" value="Vaccinia Virus protein VP39"/>
    <property type="match status" value="1"/>
</dbReference>
<dbReference type="Proteomes" id="UP000886889">
    <property type="component" value="Unassembled WGS sequence"/>
</dbReference>
<evidence type="ECO:0000313" key="3">
    <source>
        <dbReference type="Proteomes" id="UP000886889"/>
    </source>
</evidence>
<dbReference type="SUPFAM" id="SSF48371">
    <property type="entry name" value="ARM repeat"/>
    <property type="match status" value="1"/>
</dbReference>
<dbReference type="Gene3D" id="1.25.10.10">
    <property type="entry name" value="Leucine-rich Repeat Variant"/>
    <property type="match status" value="1"/>
</dbReference>
<dbReference type="CDD" id="cd02440">
    <property type="entry name" value="AdoMet_MTases"/>
    <property type="match status" value="1"/>
</dbReference>
<feature type="domain" description="Ribosomal RNA large subunit methyltransferase K/L-like methyltransferase" evidence="1">
    <location>
        <begin position="320"/>
        <end position="472"/>
    </location>
</feature>
<protein>
    <submittedName>
        <fullName evidence="2">Methyltransferase</fullName>
    </submittedName>
</protein>
<dbReference type="EMBL" id="DVOS01000034">
    <property type="protein sequence ID" value="HIV22956.1"/>
    <property type="molecule type" value="Genomic_DNA"/>
</dbReference>
<dbReference type="GO" id="GO:0016423">
    <property type="term" value="F:tRNA (guanine) methyltransferase activity"/>
    <property type="evidence" value="ECO:0007669"/>
    <property type="project" value="TreeGrafter"/>
</dbReference>
<name>A0A9D1NYU5_9FIRM</name>
<dbReference type="PANTHER" id="PTHR14911:SF13">
    <property type="entry name" value="TRNA (GUANINE(6)-N2)-METHYLTRANSFERASE THUMP3"/>
    <property type="match status" value="1"/>
</dbReference>
<dbReference type="InterPro" id="IPR029063">
    <property type="entry name" value="SAM-dependent_MTases_sf"/>
</dbReference>
<keyword evidence="2" id="KW-0489">Methyltransferase</keyword>
<accession>A0A9D1NYU5</accession>
<sequence>MEIQELYSKIQAGEDVRANLIALRRELKEEEKQRALAYLMGGEFEVFIRLLDSSDPKVRKNAALILGEMETEDVLPSLFHAYEKEETLFVRSDFLKAIARLDYTPCLPRLKERLGQLRSAIPEAENRKHLREEQLALQEMILRYEKPKPHRFTGYDPAPEVILLTNRSQRETVKAMILEGSVTELPAGLRIRNGNLRDLMKIRVFNEMLFPIPGAVPLSGTPEQIGEALAGLRIPDYLDRLHEKGEAYYYRMDIRGPLPLEKKGPLIRRIAEVLDGRSGGKLCNTPSGYEVELRLLERRDGSFLPMLRLHTLPDRRFAYRKETVAASIAPVNAALAVELARPYLRENGQVLDPFCGVGTMLTERAKALPAHDLYGLDIYRDAIEKARRNAENAGCVVHYINRDYFDFTHSYLFDEIITDMPRSQGEEAKEESRKLYGRFFEKSLTHLKDGGMMVLYTMEPELAEAAAAGRPEYELLEEFLLNEKNDTRVMVFRIKK</sequence>
<evidence type="ECO:0000259" key="1">
    <source>
        <dbReference type="Pfam" id="PF01170"/>
    </source>
</evidence>
<dbReference type="PANTHER" id="PTHR14911">
    <property type="entry name" value="THUMP DOMAIN-CONTAINING"/>
    <property type="match status" value="1"/>
</dbReference>
<reference evidence="2" key="1">
    <citation type="submission" date="2020-10" db="EMBL/GenBank/DDBJ databases">
        <authorList>
            <person name="Gilroy R."/>
        </authorList>
    </citation>
    <scope>NUCLEOTIDE SEQUENCE</scope>
    <source>
        <strain evidence="2">ChiBcec6-7307</strain>
    </source>
</reference>
<reference evidence="2" key="2">
    <citation type="journal article" date="2021" name="PeerJ">
        <title>Extensive microbial diversity within the chicken gut microbiome revealed by metagenomics and culture.</title>
        <authorList>
            <person name="Gilroy R."/>
            <person name="Ravi A."/>
            <person name="Getino M."/>
            <person name="Pursley I."/>
            <person name="Horton D.L."/>
            <person name="Alikhan N.F."/>
            <person name="Baker D."/>
            <person name="Gharbi K."/>
            <person name="Hall N."/>
            <person name="Watson M."/>
            <person name="Adriaenssens E.M."/>
            <person name="Foster-Nyarko E."/>
            <person name="Jarju S."/>
            <person name="Secka A."/>
            <person name="Antonio M."/>
            <person name="Oren A."/>
            <person name="Chaudhuri R.R."/>
            <person name="La Ragione R."/>
            <person name="Hildebrand F."/>
            <person name="Pallen M.J."/>
        </authorList>
    </citation>
    <scope>NUCLEOTIDE SEQUENCE</scope>
    <source>
        <strain evidence="2">ChiBcec6-7307</strain>
    </source>
</reference>
<dbReference type="Pfam" id="PF01170">
    <property type="entry name" value="UPF0020"/>
    <property type="match status" value="1"/>
</dbReference>
<dbReference type="Pfam" id="PF13646">
    <property type="entry name" value="HEAT_2"/>
    <property type="match status" value="1"/>
</dbReference>
<dbReference type="InterPro" id="IPR000241">
    <property type="entry name" value="RlmKL-like_Mtase"/>
</dbReference>
<dbReference type="InterPro" id="IPR016024">
    <property type="entry name" value="ARM-type_fold"/>
</dbReference>
<proteinExistence type="predicted"/>
<comment type="caution">
    <text evidence="2">The sequence shown here is derived from an EMBL/GenBank/DDBJ whole genome shotgun (WGS) entry which is preliminary data.</text>
</comment>
<evidence type="ECO:0000313" key="2">
    <source>
        <dbReference type="EMBL" id="HIV22956.1"/>
    </source>
</evidence>
<dbReference type="InterPro" id="IPR011989">
    <property type="entry name" value="ARM-like"/>
</dbReference>
<keyword evidence="2" id="KW-0808">Transferase</keyword>